<gene>
    <name evidence="2" type="ORF">LODBEIA_P37660</name>
</gene>
<reference evidence="2 3" key="1">
    <citation type="submission" date="2024-03" db="EMBL/GenBank/DDBJ databases">
        <authorList>
            <person name="Brejova B."/>
        </authorList>
    </citation>
    <scope>NUCLEOTIDE SEQUENCE [LARGE SCALE GENOMIC DNA]</scope>
    <source>
        <strain evidence="2 3">CBS 14171</strain>
    </source>
</reference>
<sequence>MSVFRSNLLPSLRRARVGQFNRSGVAARRCKSWKVIIEEPKKYKNPTLQKYHEEFMEYLGDKRMPVKLRAQLISSKLRELLLLASPSDPEQIDVIEQVLGNWQILNKNGEQFPLELLAEIFETHYDRFLSSTSKNLDDLVSHLARNFNRLPNRTLILLIDLMSHRHVNMNDIFASLTHRIDESFFEEYFATLKSKGKLNLGVFETLKNHRIGDAFVVNMNRYIESTFAEEMPDVHCFENLEKHLDRIQLLVADVIKAADLSQLRLESILTLLKLEDELAQVNYYSGTQHSSETLMSHLAARDKEIMEKMEKNSILKDEPKLALVLTKSFELNRPLFDKLADAIEKSESDFSSDILLQTRLLRMGSGENGSGSLLSVGAVEEFLGPHDVTEDTFEKLLSISAKYLPDDYSHSLIEYSKQQGLHLTSSVYKHLIDAAIDRRDHKDALQIIERSKIEINWTEAACGDPAVAKTFNDVIQCIMSASPLREAFPTFRQLKALMSTQVNIDTINLLVTKMLEEDLIGDVLETLKRELPTFKDEKVRLVIDQPFGYKYLELFNIMHNYVISNTSDPSVNRNWHLFVAMYKYFHIPSDKILPALKFFCDNKRWHGALLIFKKMVDLYQLHGKHSFQPPSKEIYTYLLTEFGDKLYEEGVIEIHDWLKMDMNIPQQGRELNNVIMNAYCNLQDVGKVRDLFLSASVNGGVDETSAVTMLKAYTYNDLHYVEKFWNNLSTFGLMPDYSLYRQYLIAYAYHGKTEKAFDLLEEIGDYDLAVNEDLLISMHNFCYIHDKQAEIRKWAKRRYPELWSKVETSGMLLATDGYKPHESFLVDGSTEEKMKLKGKSQRDEIEV</sequence>
<protein>
    <recommendedName>
        <fullName evidence="4">Mitochondrial group I intron splicing factor CCM1</fullName>
    </recommendedName>
</protein>
<keyword evidence="1" id="KW-0677">Repeat</keyword>
<dbReference type="GeneID" id="92208962"/>
<dbReference type="InterPro" id="IPR011990">
    <property type="entry name" value="TPR-like_helical_dom_sf"/>
</dbReference>
<keyword evidence="3" id="KW-1185">Reference proteome</keyword>
<evidence type="ECO:0000313" key="2">
    <source>
        <dbReference type="EMBL" id="CAK9439666.1"/>
    </source>
</evidence>
<evidence type="ECO:0008006" key="4">
    <source>
        <dbReference type="Google" id="ProtNLM"/>
    </source>
</evidence>
<dbReference type="PANTHER" id="PTHR47932:SF44">
    <property type="entry name" value="MIOREX COMPLEX COMPONENT 1"/>
    <property type="match status" value="1"/>
</dbReference>
<accession>A0ABP0ZTF2</accession>
<dbReference type="Proteomes" id="UP001497383">
    <property type="component" value="Chromosome 4"/>
</dbReference>
<organism evidence="2 3">
    <name type="scientific">Lodderomyces beijingensis</name>
    <dbReference type="NCBI Taxonomy" id="1775926"/>
    <lineage>
        <taxon>Eukaryota</taxon>
        <taxon>Fungi</taxon>
        <taxon>Dikarya</taxon>
        <taxon>Ascomycota</taxon>
        <taxon>Saccharomycotina</taxon>
        <taxon>Pichiomycetes</taxon>
        <taxon>Debaryomycetaceae</taxon>
        <taxon>Candida/Lodderomyces clade</taxon>
        <taxon>Lodderomyces</taxon>
    </lineage>
</organism>
<name>A0ABP0ZTF2_9ASCO</name>
<proteinExistence type="predicted"/>
<dbReference type="PANTHER" id="PTHR47932">
    <property type="entry name" value="ATPASE EXPRESSION PROTEIN 3"/>
    <property type="match status" value="1"/>
</dbReference>
<evidence type="ECO:0000256" key="1">
    <source>
        <dbReference type="ARBA" id="ARBA00022737"/>
    </source>
</evidence>
<dbReference type="Gene3D" id="1.25.40.10">
    <property type="entry name" value="Tetratricopeptide repeat domain"/>
    <property type="match status" value="1"/>
</dbReference>
<dbReference type="RefSeq" id="XP_066830704.1">
    <property type="nucleotide sequence ID" value="XM_066973912.1"/>
</dbReference>
<dbReference type="EMBL" id="OZ022408">
    <property type="protein sequence ID" value="CAK9439666.1"/>
    <property type="molecule type" value="Genomic_DNA"/>
</dbReference>
<evidence type="ECO:0000313" key="3">
    <source>
        <dbReference type="Proteomes" id="UP001497383"/>
    </source>
</evidence>